<organism evidence="13 14">
    <name type="scientific">Burkholderia cepacia</name>
    <name type="common">Pseudomonas cepacia</name>
    <dbReference type="NCBI Taxonomy" id="292"/>
    <lineage>
        <taxon>Bacteria</taxon>
        <taxon>Pseudomonadati</taxon>
        <taxon>Pseudomonadota</taxon>
        <taxon>Betaproteobacteria</taxon>
        <taxon>Burkholderiales</taxon>
        <taxon>Burkholderiaceae</taxon>
        <taxon>Burkholderia</taxon>
        <taxon>Burkholderia cepacia complex</taxon>
    </lineage>
</organism>
<evidence type="ECO:0000256" key="5">
    <source>
        <dbReference type="ARBA" id="ARBA00022692"/>
    </source>
</evidence>
<feature type="transmembrane region" description="Helical" evidence="10">
    <location>
        <begin position="448"/>
        <end position="467"/>
    </location>
</feature>
<dbReference type="InterPro" id="IPR043427">
    <property type="entry name" value="YscJ/FliF"/>
</dbReference>
<comment type="similarity">
    <text evidence="3 9">Belongs to the FliF family.</text>
</comment>
<dbReference type="GO" id="GO:0005886">
    <property type="term" value="C:plasma membrane"/>
    <property type="evidence" value="ECO:0007669"/>
    <property type="project" value="UniProtKB-SubCell"/>
</dbReference>
<dbReference type="GO" id="GO:0003774">
    <property type="term" value="F:cytoskeletal motor activity"/>
    <property type="evidence" value="ECO:0007669"/>
    <property type="project" value="InterPro"/>
</dbReference>
<keyword evidence="7 10" id="KW-0472">Membrane</keyword>
<dbReference type="PRINTS" id="PR01009">
    <property type="entry name" value="FLGMRINGFLIF"/>
</dbReference>
<gene>
    <name evidence="13" type="primary">fliF</name>
    <name evidence="13" type="ORF">DM43_3079</name>
</gene>
<name>A0AA88Z4Y9_BURCE</name>
<dbReference type="PIRSF" id="PIRSF004862">
    <property type="entry name" value="FliF"/>
    <property type="match status" value="1"/>
</dbReference>
<dbReference type="InterPro" id="IPR006182">
    <property type="entry name" value="FliF_N_dom"/>
</dbReference>
<protein>
    <recommendedName>
        <fullName evidence="9">Flagellar M-ring protein</fullName>
    </recommendedName>
</protein>
<keyword evidence="6 10" id="KW-1133">Transmembrane helix</keyword>
<keyword evidence="8 9" id="KW-0975">Bacterial flagellum</keyword>
<feature type="transmembrane region" description="Helical" evidence="10">
    <location>
        <begin position="21"/>
        <end position="41"/>
    </location>
</feature>
<dbReference type="GO" id="GO:0009431">
    <property type="term" value="C:bacterial-type flagellum basal body, MS ring"/>
    <property type="evidence" value="ECO:0007669"/>
    <property type="project" value="InterPro"/>
</dbReference>
<dbReference type="Pfam" id="PF08345">
    <property type="entry name" value="YscJ_FliF_C"/>
    <property type="match status" value="1"/>
</dbReference>
<dbReference type="PANTHER" id="PTHR30046">
    <property type="entry name" value="FLAGELLAR M-RING PROTEIN"/>
    <property type="match status" value="1"/>
</dbReference>
<dbReference type="Proteomes" id="UP000029575">
    <property type="component" value="Unassembled WGS sequence"/>
</dbReference>
<dbReference type="GO" id="GO:0071973">
    <property type="term" value="P:bacterial-type flagellum-dependent cell motility"/>
    <property type="evidence" value="ECO:0007669"/>
    <property type="project" value="InterPro"/>
</dbReference>
<evidence type="ECO:0000256" key="9">
    <source>
        <dbReference type="PIRNR" id="PIRNR004862"/>
    </source>
</evidence>
<dbReference type="AlphaFoldDB" id="A0AA88Z4Y9"/>
<dbReference type="InterPro" id="IPR045851">
    <property type="entry name" value="AMP-bd_C_sf"/>
</dbReference>
<dbReference type="InterPro" id="IPR013556">
    <property type="entry name" value="Flag_M-ring_C"/>
</dbReference>
<evidence type="ECO:0000256" key="4">
    <source>
        <dbReference type="ARBA" id="ARBA00022475"/>
    </source>
</evidence>
<evidence type="ECO:0000256" key="7">
    <source>
        <dbReference type="ARBA" id="ARBA00023136"/>
    </source>
</evidence>
<keyword evidence="13" id="KW-0969">Cilium</keyword>
<comment type="caution">
    <text evidence="13">The sequence shown here is derived from an EMBL/GenBank/DDBJ whole genome shotgun (WGS) entry which is preliminary data.</text>
</comment>
<dbReference type="Pfam" id="PF01514">
    <property type="entry name" value="YscJ_FliF"/>
    <property type="match status" value="1"/>
</dbReference>
<evidence type="ECO:0000256" key="10">
    <source>
        <dbReference type="SAM" id="Phobius"/>
    </source>
</evidence>
<comment type="subcellular location">
    <subcellularLocation>
        <location evidence="1 9">Bacterial flagellum basal body</location>
    </subcellularLocation>
    <subcellularLocation>
        <location evidence="2">Cell membrane</location>
        <topology evidence="2">Multi-pass membrane protein</topology>
    </subcellularLocation>
</comment>
<reference evidence="13 14" key="1">
    <citation type="submission" date="2014-06" db="EMBL/GenBank/DDBJ databases">
        <authorList>
            <person name="Bishop-Lilly K.A."/>
            <person name="Broomall S.M."/>
            <person name="Chain P.S."/>
            <person name="Chertkov O."/>
            <person name="Coyne S.R."/>
            <person name="Daligault H.E."/>
            <person name="Davenport K.W."/>
            <person name="Erkkila T."/>
            <person name="Frey K.G."/>
            <person name="Gibbons H.S."/>
            <person name="Gu W."/>
            <person name="Jaissle J."/>
            <person name="Johnson S.L."/>
            <person name="Koroleva G.I."/>
            <person name="Ladner J.T."/>
            <person name="Lo C.-C."/>
            <person name="Minogue T.D."/>
            <person name="Munk C."/>
            <person name="Palacios G.F."/>
            <person name="Redden C.L."/>
            <person name="Rosenzweig C.N."/>
            <person name="Scholz M.B."/>
            <person name="Teshima H."/>
            <person name="Xu Y."/>
        </authorList>
    </citation>
    <scope>NUCLEOTIDE SEQUENCE [LARGE SCALE GENOMIC DNA]</scope>
    <source>
        <strain evidence="13 14">DWS 37UF10B-2</strain>
    </source>
</reference>
<evidence type="ECO:0000256" key="6">
    <source>
        <dbReference type="ARBA" id="ARBA00022989"/>
    </source>
</evidence>
<evidence type="ECO:0000259" key="11">
    <source>
        <dbReference type="Pfam" id="PF01514"/>
    </source>
</evidence>
<evidence type="ECO:0000313" key="14">
    <source>
        <dbReference type="Proteomes" id="UP000029575"/>
    </source>
</evidence>
<dbReference type="Gene3D" id="3.30.300.30">
    <property type="match status" value="1"/>
</dbReference>
<evidence type="ECO:0000259" key="12">
    <source>
        <dbReference type="Pfam" id="PF08345"/>
    </source>
</evidence>
<keyword evidence="13" id="KW-0966">Cell projection</keyword>
<evidence type="ECO:0000256" key="3">
    <source>
        <dbReference type="ARBA" id="ARBA00007971"/>
    </source>
</evidence>
<feature type="domain" description="Flagellar M-ring N-terminal" evidence="11">
    <location>
        <begin position="42"/>
        <end position="216"/>
    </location>
</feature>
<accession>A0AA88Z4Y9</accession>
<evidence type="ECO:0000256" key="8">
    <source>
        <dbReference type="ARBA" id="ARBA00023143"/>
    </source>
</evidence>
<evidence type="ECO:0000256" key="1">
    <source>
        <dbReference type="ARBA" id="ARBA00004117"/>
    </source>
</evidence>
<dbReference type="PANTHER" id="PTHR30046:SF0">
    <property type="entry name" value="FLAGELLAR M-RING PROTEIN"/>
    <property type="match status" value="1"/>
</dbReference>
<sequence>MESAIPRFTAYFTGGSRARQLALAGGVAALLFGAMAAIYFATRPSYQVLFRDLKPQDAAAIVAELDKEKVPYRIDARTSAILVPEGDTRATRLKLMSTELRLQGVVGFELFNNSDLGLTEFTQKVNYQRALQGELARTIMTLEEIDLARVHLTLPESSIFRRDAARPKASVALFMRDGQSLSSDTIRGIQRLVAAAVPELSPGDVTVVDQKGDLASARGTDVDDPQFALKQAIERRYEQKILTQIAPIIGANRASVSVDANLNFDQVRTTRESDVSQPIVNADGKAATVVPLPVSPGKPGALPIGPPPLPALSSNDGTRTDRHLEQIVKSPGSIRRLSVGIVLDKNLPPEEMARMNAVVSASIGLDPARGDVLSTFVRTTSKDTVEHPSVQMNGVALPVPTDAHSVGKGSTTQTAAVWRQRGTLREWHDSIRRTLNAIGLTGVSIRIVSAWIFGTLMAVLLIAIVMVKASRRRRHAPIRQLTDTQREAYVTRLRALLAQRGDTDGQR</sequence>
<keyword evidence="5 10" id="KW-0812">Transmembrane</keyword>
<dbReference type="RefSeq" id="WP_034206883.1">
    <property type="nucleotide sequence ID" value="NZ_KN150854.1"/>
</dbReference>
<dbReference type="EMBL" id="JPGD01000005">
    <property type="protein sequence ID" value="KGB99093.1"/>
    <property type="molecule type" value="Genomic_DNA"/>
</dbReference>
<comment type="function">
    <text evidence="9">The M ring may be actively involved in energy transduction.</text>
</comment>
<evidence type="ECO:0000256" key="2">
    <source>
        <dbReference type="ARBA" id="ARBA00004651"/>
    </source>
</evidence>
<keyword evidence="4" id="KW-1003">Cell membrane</keyword>
<proteinExistence type="inferred from homology"/>
<feature type="domain" description="Flagellar M-ring C-terminal" evidence="12">
    <location>
        <begin position="246"/>
        <end position="374"/>
    </location>
</feature>
<evidence type="ECO:0000313" key="13">
    <source>
        <dbReference type="EMBL" id="KGB99093.1"/>
    </source>
</evidence>
<keyword evidence="13" id="KW-0282">Flagellum</keyword>
<dbReference type="InterPro" id="IPR000067">
    <property type="entry name" value="FlgMring_FliF"/>
</dbReference>
<dbReference type="NCBIfam" id="TIGR00206">
    <property type="entry name" value="fliF"/>
    <property type="match status" value="1"/>
</dbReference>